<feature type="domain" description="YknX-like C-terminal permuted SH3-like" evidence="2">
    <location>
        <begin position="273"/>
        <end position="340"/>
    </location>
</feature>
<comment type="similarity">
    <text evidence="1">Belongs to the membrane fusion protein (MFP) (TC 8.A.1) family.</text>
</comment>
<evidence type="ECO:0000313" key="3">
    <source>
        <dbReference type="EMBL" id="RDV28896.1"/>
    </source>
</evidence>
<dbReference type="NCBIfam" id="TIGR01730">
    <property type="entry name" value="RND_mfp"/>
    <property type="match status" value="1"/>
</dbReference>
<dbReference type="Gene3D" id="2.40.50.100">
    <property type="match status" value="1"/>
</dbReference>
<proteinExistence type="inferred from homology"/>
<dbReference type="EMBL" id="QRHA01000001">
    <property type="protein sequence ID" value="RDV28896.1"/>
    <property type="molecule type" value="Genomic_DNA"/>
</dbReference>
<dbReference type="Proteomes" id="UP000256561">
    <property type="component" value="Unassembled WGS sequence"/>
</dbReference>
<dbReference type="GO" id="GO:0015562">
    <property type="term" value="F:efflux transmembrane transporter activity"/>
    <property type="evidence" value="ECO:0007669"/>
    <property type="project" value="TreeGrafter"/>
</dbReference>
<sequence>MLIALLGASAHQTSQAQQPPEQPPLLVEIGDVRLEHIAEQIWVPGSVVSRTDSDIASEVAGRVIWMAEVGDEVEAGDVLVKLDDQRLQIELSQDRADIRKWQTRVEMLDRKLSRFTSMAASQNVSKDELDEAEADLHVAHQELEQARLNLALTEYQIAQSEVRAPFASLVVARLQSPGEYTAVGQNLMRIVDPTQVEATVRAPLSVIPYIERGMEVVVRNRHHQASLPVRALVPVGNAESRMMELRVTLAPDDFAIGSAVRVALPNSAYHKGMTVPRDALVLRRAGAFIYQIDTENQASQVAVKTGIGVGDRIEVFGNVTQSAPVVVRGAEVLRPGQKVRFLKGAEEELAALN</sequence>
<dbReference type="Gene3D" id="2.40.30.170">
    <property type="match status" value="1"/>
</dbReference>
<dbReference type="Pfam" id="PF25989">
    <property type="entry name" value="YknX_C"/>
    <property type="match status" value="1"/>
</dbReference>
<name>A0A3D8ME43_9ALTE</name>
<protein>
    <submittedName>
        <fullName evidence="3">Efflux RND transporter periplasmic adaptor subunit</fullName>
    </submittedName>
</protein>
<evidence type="ECO:0000259" key="2">
    <source>
        <dbReference type="Pfam" id="PF25989"/>
    </source>
</evidence>
<accession>A0A3D8ME43</accession>
<evidence type="ECO:0000313" key="4">
    <source>
        <dbReference type="Proteomes" id="UP000256561"/>
    </source>
</evidence>
<dbReference type="InterPro" id="IPR058637">
    <property type="entry name" value="YknX-like_C"/>
</dbReference>
<evidence type="ECO:0000256" key="1">
    <source>
        <dbReference type="ARBA" id="ARBA00009477"/>
    </source>
</evidence>
<dbReference type="InterPro" id="IPR006143">
    <property type="entry name" value="RND_pump_MFP"/>
</dbReference>
<dbReference type="AlphaFoldDB" id="A0A3D8ME43"/>
<dbReference type="PANTHER" id="PTHR30469">
    <property type="entry name" value="MULTIDRUG RESISTANCE PROTEIN MDTA"/>
    <property type="match status" value="1"/>
</dbReference>
<dbReference type="GO" id="GO:1990281">
    <property type="term" value="C:efflux pump complex"/>
    <property type="evidence" value="ECO:0007669"/>
    <property type="project" value="TreeGrafter"/>
</dbReference>
<keyword evidence="4" id="KW-1185">Reference proteome</keyword>
<dbReference type="Gene3D" id="2.40.420.20">
    <property type="match status" value="1"/>
</dbReference>
<dbReference type="PANTHER" id="PTHR30469:SF38">
    <property type="entry name" value="HLYD FAMILY SECRETION PROTEIN"/>
    <property type="match status" value="1"/>
</dbReference>
<comment type="caution">
    <text evidence="3">The sequence shown here is derived from an EMBL/GenBank/DDBJ whole genome shotgun (WGS) entry which is preliminary data.</text>
</comment>
<gene>
    <name evidence="3" type="ORF">DXV75_00030</name>
</gene>
<organism evidence="3 4">
    <name type="scientific">Alteromonas aestuariivivens</name>
    <dbReference type="NCBI Taxonomy" id="1938339"/>
    <lineage>
        <taxon>Bacteria</taxon>
        <taxon>Pseudomonadati</taxon>
        <taxon>Pseudomonadota</taxon>
        <taxon>Gammaproteobacteria</taxon>
        <taxon>Alteromonadales</taxon>
        <taxon>Alteromonadaceae</taxon>
        <taxon>Alteromonas/Salinimonas group</taxon>
        <taxon>Alteromonas</taxon>
    </lineage>
</organism>
<dbReference type="Gene3D" id="1.10.287.470">
    <property type="entry name" value="Helix hairpin bin"/>
    <property type="match status" value="1"/>
</dbReference>
<reference evidence="4" key="1">
    <citation type="submission" date="2018-08" db="EMBL/GenBank/DDBJ databases">
        <authorList>
            <person name="Zhang J."/>
            <person name="Du Z.-J."/>
        </authorList>
    </citation>
    <scope>NUCLEOTIDE SEQUENCE [LARGE SCALE GENOMIC DNA]</scope>
    <source>
        <strain evidence="4">KCTC 52655</strain>
    </source>
</reference>
<dbReference type="SUPFAM" id="SSF111369">
    <property type="entry name" value="HlyD-like secretion proteins"/>
    <property type="match status" value="1"/>
</dbReference>
<dbReference type="OrthoDB" id="9806939at2"/>